<dbReference type="GO" id="GO:0005975">
    <property type="term" value="P:carbohydrate metabolic process"/>
    <property type="evidence" value="ECO:0007669"/>
    <property type="project" value="InterPro"/>
</dbReference>
<dbReference type="EMBL" id="CP013118">
    <property type="protein sequence ID" value="ALO15127.1"/>
    <property type="molecule type" value="Genomic_DNA"/>
</dbReference>
<keyword evidence="2" id="KW-0732">Signal</keyword>
<dbReference type="SUPFAM" id="SSF88713">
    <property type="entry name" value="Glycoside hydrolase/deacetylase"/>
    <property type="match status" value="1"/>
</dbReference>
<evidence type="ECO:0000259" key="3">
    <source>
        <dbReference type="PROSITE" id="PS51677"/>
    </source>
</evidence>
<dbReference type="GO" id="GO:0016810">
    <property type="term" value="F:hydrolase activity, acting on carbon-nitrogen (but not peptide) bonds"/>
    <property type="evidence" value="ECO:0007669"/>
    <property type="project" value="InterPro"/>
</dbReference>
<keyword evidence="5" id="KW-1185">Reference proteome</keyword>
<dbReference type="STRING" id="1307839.L21SP5_01477"/>
<dbReference type="KEGG" id="blq:L21SP5_01477"/>
<protein>
    <submittedName>
        <fullName evidence="4">Intercellular adhesin biosynthesis polysaccharide N-deacetylase</fullName>
    </submittedName>
</protein>
<reference evidence="4 5" key="1">
    <citation type="submission" date="2015-11" db="EMBL/GenBank/DDBJ databases">
        <title>Description and complete genome sequence of a novel strain predominating in hypersaline microbial mats and representing a new family of the Bacteriodetes phylum.</title>
        <authorList>
            <person name="Spring S."/>
            <person name="Bunk B."/>
            <person name="Sproer C."/>
            <person name="Klenk H.-P."/>
        </authorList>
    </citation>
    <scope>NUCLEOTIDE SEQUENCE [LARGE SCALE GENOMIC DNA]</scope>
    <source>
        <strain evidence="4 5">L21-Spi-D4</strain>
    </source>
</reference>
<evidence type="ECO:0000313" key="5">
    <source>
        <dbReference type="Proteomes" id="UP000064893"/>
    </source>
</evidence>
<accession>A0A0S2HYH9</accession>
<sequence>MKRIVKSIIFRSANLLSFTHIKKGSYPILLPFYHAVENQHPAYISGYQVKNEKQFKQDINFLLKHYVPVTLDDLKKPEELPSNAMHITFDDGLKSCSNIIAPILLEKSIPATFFINPAFVDNNDIFHRFIFDMAHKKGIKLPEQLKYYPDKNKLLETTENKKTQLKEHIKNSNIYMGMHELMQLKNEGFSIGAHSWDHPEFYKIDQRTQYKQVKNSMQWIEKHFNPTTKAFAFPYTDHGISNGLLKKIHSENLVDLSFGTAGLKYDSFHGHLQRIPMEKRSYETAQSILRYEHFYFKIRQLMKKNTVLRDD</sequence>
<name>A0A0S2HYH9_9BACT</name>
<dbReference type="CDD" id="cd10918">
    <property type="entry name" value="CE4_NodB_like_5s_6s"/>
    <property type="match status" value="1"/>
</dbReference>
<organism evidence="4 5">
    <name type="scientific">Salinivirga cyanobacteriivorans</name>
    <dbReference type="NCBI Taxonomy" id="1307839"/>
    <lineage>
        <taxon>Bacteria</taxon>
        <taxon>Pseudomonadati</taxon>
        <taxon>Bacteroidota</taxon>
        <taxon>Bacteroidia</taxon>
        <taxon>Bacteroidales</taxon>
        <taxon>Salinivirgaceae</taxon>
        <taxon>Salinivirga</taxon>
    </lineage>
</organism>
<comment type="subcellular location">
    <subcellularLocation>
        <location evidence="1">Secreted</location>
    </subcellularLocation>
</comment>
<dbReference type="InterPro" id="IPR002509">
    <property type="entry name" value="NODB_dom"/>
</dbReference>
<dbReference type="InterPro" id="IPR051398">
    <property type="entry name" value="Polysacch_Deacetylase"/>
</dbReference>
<dbReference type="Pfam" id="PF01522">
    <property type="entry name" value="Polysacc_deac_1"/>
    <property type="match status" value="1"/>
</dbReference>
<evidence type="ECO:0000313" key="4">
    <source>
        <dbReference type="EMBL" id="ALO15127.1"/>
    </source>
</evidence>
<dbReference type="OrthoDB" id="1446101at2"/>
<dbReference type="PANTHER" id="PTHR34216:SF3">
    <property type="entry name" value="POLY-BETA-1,6-N-ACETYL-D-GLUCOSAMINE N-DEACETYLASE"/>
    <property type="match status" value="1"/>
</dbReference>
<gene>
    <name evidence="4" type="ORF">L21SP5_01477</name>
</gene>
<dbReference type="GO" id="GO:0005576">
    <property type="term" value="C:extracellular region"/>
    <property type="evidence" value="ECO:0007669"/>
    <property type="project" value="UniProtKB-SubCell"/>
</dbReference>
<feature type="domain" description="NodB homology" evidence="3">
    <location>
        <begin position="83"/>
        <end position="311"/>
    </location>
</feature>
<dbReference type="InterPro" id="IPR011330">
    <property type="entry name" value="Glyco_hydro/deAcase_b/a-brl"/>
</dbReference>
<proteinExistence type="predicted"/>
<dbReference type="Gene3D" id="3.20.20.370">
    <property type="entry name" value="Glycoside hydrolase/deacetylase"/>
    <property type="match status" value="1"/>
</dbReference>
<dbReference type="AlphaFoldDB" id="A0A0S2HYH9"/>
<evidence type="ECO:0000256" key="1">
    <source>
        <dbReference type="ARBA" id="ARBA00004613"/>
    </source>
</evidence>
<dbReference type="Proteomes" id="UP000064893">
    <property type="component" value="Chromosome"/>
</dbReference>
<dbReference type="PANTHER" id="PTHR34216">
    <property type="match status" value="1"/>
</dbReference>
<dbReference type="RefSeq" id="WP_057952613.1">
    <property type="nucleotide sequence ID" value="NZ_CP013118.1"/>
</dbReference>
<dbReference type="PROSITE" id="PS51677">
    <property type="entry name" value="NODB"/>
    <property type="match status" value="1"/>
</dbReference>
<evidence type="ECO:0000256" key="2">
    <source>
        <dbReference type="ARBA" id="ARBA00022729"/>
    </source>
</evidence>